<keyword evidence="2" id="KW-1185">Reference proteome</keyword>
<organism evidence="1 2">
    <name type="scientific">Candidatus Jettenia caeni</name>
    <dbReference type="NCBI Taxonomy" id="247490"/>
    <lineage>
        <taxon>Bacteria</taxon>
        <taxon>Pseudomonadati</taxon>
        <taxon>Planctomycetota</taxon>
        <taxon>Candidatus Brocadiia</taxon>
        <taxon>Candidatus Brocadiales</taxon>
        <taxon>Candidatus Brocadiaceae</taxon>
        <taxon>Candidatus Jettenia</taxon>
    </lineage>
</organism>
<evidence type="ECO:0000313" key="2">
    <source>
        <dbReference type="Proteomes" id="UP000002985"/>
    </source>
</evidence>
<proteinExistence type="predicted"/>
<name>I3ILW8_9BACT</name>
<dbReference type="Proteomes" id="UP000002985">
    <property type="component" value="Unassembled WGS sequence"/>
</dbReference>
<protein>
    <submittedName>
        <fullName evidence="1">Uncharacterized protein</fullName>
    </submittedName>
</protein>
<comment type="caution">
    <text evidence="1">The sequence shown here is derived from an EMBL/GenBank/DDBJ whole genome shotgun (WGS) entry which is preliminary data.</text>
</comment>
<evidence type="ECO:0000313" key="1">
    <source>
        <dbReference type="EMBL" id="GAB62713.1"/>
    </source>
</evidence>
<reference evidence="1 2" key="1">
    <citation type="journal article" date="2012" name="FEBS Lett.">
        <title>Anammox organism KSU-1 expresses a NirK-type copper-containing nitrite reductase instead of a NirS-type with cytochrome cd1.</title>
        <authorList>
            <person name="Hira D."/>
            <person name="Toh H."/>
            <person name="Migita C.T."/>
            <person name="Okubo H."/>
            <person name="Nishiyama T."/>
            <person name="Hattori M."/>
            <person name="Furukawa K."/>
            <person name="Fujii T."/>
        </authorList>
    </citation>
    <scope>NUCLEOTIDE SEQUENCE [LARGE SCALE GENOMIC DNA]</scope>
</reference>
<gene>
    <name evidence="1" type="ORF">KSU1_C1117</name>
</gene>
<sequence>MENGNGRKYVKIAGKQTFFPPFFKGGLGGIRGEYGYTFFFLQGDNLFFHGTLFLA</sequence>
<dbReference type="AlphaFoldDB" id="I3ILW8"/>
<dbReference type="EMBL" id="BAFH01000003">
    <property type="protein sequence ID" value="GAB62713.1"/>
    <property type="molecule type" value="Genomic_DNA"/>
</dbReference>
<accession>I3ILW8</accession>